<feature type="transmembrane region" description="Helical" evidence="1">
    <location>
        <begin position="45"/>
        <end position="64"/>
    </location>
</feature>
<name>A0A5T1QWK1_CAMCO</name>
<proteinExistence type="predicted"/>
<comment type="caution">
    <text evidence="2">The sequence shown here is derived from an EMBL/GenBank/DDBJ whole genome shotgun (WGS) entry which is preliminary data.</text>
</comment>
<reference evidence="2" key="1">
    <citation type="submission" date="2018-05" db="EMBL/GenBank/DDBJ databases">
        <authorList>
            <consortium name="GenomeTrakr network: Whole genome sequencing for foodborne pathogen traceback"/>
        </authorList>
    </citation>
    <scope>NUCLEOTIDE SEQUENCE</scope>
    <source>
        <strain evidence="2">NC_C6641</strain>
    </source>
</reference>
<accession>A0A5T1QWK1</accession>
<evidence type="ECO:0000256" key="1">
    <source>
        <dbReference type="SAM" id="Phobius"/>
    </source>
</evidence>
<keyword evidence="1" id="KW-1133">Transmembrane helix</keyword>
<organism evidence="2">
    <name type="scientific">Campylobacter coli</name>
    <dbReference type="NCBI Taxonomy" id="195"/>
    <lineage>
        <taxon>Bacteria</taxon>
        <taxon>Pseudomonadati</taxon>
        <taxon>Campylobacterota</taxon>
        <taxon>Epsilonproteobacteria</taxon>
        <taxon>Campylobacterales</taxon>
        <taxon>Campylobacteraceae</taxon>
        <taxon>Campylobacter</taxon>
    </lineage>
</organism>
<dbReference type="AlphaFoldDB" id="A0A5T1QWK1"/>
<dbReference type="EMBL" id="AACOBW010000005">
    <property type="protein sequence ID" value="EAL4185210.1"/>
    <property type="molecule type" value="Genomic_DNA"/>
</dbReference>
<sequence length="67" mass="8100">MVYSFFTFLLGIYAFVRAIYKMANIKRIYVTKEKLVIEYYIKNDLVFPLGTFLYIIVKFHIHLLQDI</sequence>
<evidence type="ECO:0000313" key="2">
    <source>
        <dbReference type="EMBL" id="EAL4185210.1"/>
    </source>
</evidence>
<feature type="transmembrane region" description="Helical" evidence="1">
    <location>
        <begin position="6"/>
        <end position="24"/>
    </location>
</feature>
<keyword evidence="1" id="KW-0812">Transmembrane</keyword>
<gene>
    <name evidence="2" type="ORF">CYT24_04610</name>
</gene>
<keyword evidence="1" id="KW-0472">Membrane</keyword>
<protein>
    <submittedName>
        <fullName evidence="2">Uncharacterized protein</fullName>
    </submittedName>
</protein>